<dbReference type="InterPro" id="IPR003661">
    <property type="entry name" value="HisK_dim/P_dom"/>
</dbReference>
<dbReference type="SUPFAM" id="SSF158472">
    <property type="entry name" value="HAMP domain-like"/>
    <property type="match status" value="1"/>
</dbReference>
<keyword evidence="8" id="KW-0547">Nucleotide-binding</keyword>
<comment type="subcellular location">
    <subcellularLocation>
        <location evidence="2">Cell membrane</location>
        <topology evidence="2">Multi-pass membrane protein</topology>
    </subcellularLocation>
</comment>
<evidence type="ECO:0000256" key="4">
    <source>
        <dbReference type="ARBA" id="ARBA00022475"/>
    </source>
</evidence>
<dbReference type="GO" id="GO:0005524">
    <property type="term" value="F:ATP binding"/>
    <property type="evidence" value="ECO:0007669"/>
    <property type="project" value="UniProtKB-KW"/>
</dbReference>
<dbReference type="PROSITE" id="PS50112">
    <property type="entry name" value="PAS"/>
    <property type="match status" value="1"/>
</dbReference>
<dbReference type="InterPro" id="IPR035965">
    <property type="entry name" value="PAS-like_dom_sf"/>
</dbReference>
<keyword evidence="20" id="KW-1185">Reference proteome</keyword>
<dbReference type="InterPro" id="IPR029151">
    <property type="entry name" value="Sensor-like_sf"/>
</dbReference>
<dbReference type="eggNOG" id="COG5002">
    <property type="taxonomic scope" value="Bacteria"/>
</dbReference>
<dbReference type="STRING" id="638301.HMPREF0444_1547"/>
<dbReference type="NCBIfam" id="TIGR00229">
    <property type="entry name" value="sensory_box"/>
    <property type="match status" value="1"/>
</dbReference>
<protein>
    <recommendedName>
        <fullName evidence="3">histidine kinase</fullName>
        <ecNumber evidence="3">2.7.13.3</ecNumber>
    </recommendedName>
</protein>
<keyword evidence="11 14" id="KW-1133">Transmembrane helix</keyword>
<feature type="transmembrane region" description="Helical" evidence="14">
    <location>
        <begin position="182"/>
        <end position="205"/>
    </location>
</feature>
<evidence type="ECO:0000259" key="16">
    <source>
        <dbReference type="PROSITE" id="PS50112"/>
    </source>
</evidence>
<dbReference type="PROSITE" id="PS50885">
    <property type="entry name" value="HAMP"/>
    <property type="match status" value="1"/>
</dbReference>
<dbReference type="SUPFAM" id="SSF47384">
    <property type="entry name" value="Homodimeric domain of signal transducing histidine kinase"/>
    <property type="match status" value="1"/>
</dbReference>
<dbReference type="SMART" id="SM00091">
    <property type="entry name" value="PAS"/>
    <property type="match status" value="1"/>
</dbReference>
<dbReference type="InterPro" id="IPR000014">
    <property type="entry name" value="PAS"/>
</dbReference>
<dbReference type="CDD" id="cd00075">
    <property type="entry name" value="HATPase"/>
    <property type="match status" value="1"/>
</dbReference>
<dbReference type="Pfam" id="PF02518">
    <property type="entry name" value="HATPase_c"/>
    <property type="match status" value="1"/>
</dbReference>
<feature type="domain" description="PAC" evidence="17">
    <location>
        <begin position="327"/>
        <end position="381"/>
    </location>
</feature>
<dbReference type="PANTHER" id="PTHR45453:SF1">
    <property type="entry name" value="PHOSPHATE REGULON SENSOR PROTEIN PHOR"/>
    <property type="match status" value="1"/>
</dbReference>
<accession>C8NI02</accession>
<dbReference type="SUPFAM" id="SSF55874">
    <property type="entry name" value="ATPase domain of HSP90 chaperone/DNA topoisomerase II/histidine kinase"/>
    <property type="match status" value="1"/>
</dbReference>
<dbReference type="CDD" id="cd00130">
    <property type="entry name" value="PAS"/>
    <property type="match status" value="1"/>
</dbReference>
<dbReference type="InterPro" id="IPR036890">
    <property type="entry name" value="HATPase_C_sf"/>
</dbReference>
<keyword evidence="12" id="KW-0902">Two-component regulatory system</keyword>
<feature type="domain" description="PAS" evidence="16">
    <location>
        <begin position="263"/>
        <end position="333"/>
    </location>
</feature>
<dbReference type="SMART" id="SM00387">
    <property type="entry name" value="HATPase_c"/>
    <property type="match status" value="1"/>
</dbReference>
<evidence type="ECO:0000256" key="6">
    <source>
        <dbReference type="ARBA" id="ARBA00022679"/>
    </source>
</evidence>
<dbReference type="InterPro" id="IPR003594">
    <property type="entry name" value="HATPase_dom"/>
</dbReference>
<dbReference type="Gene3D" id="3.30.565.10">
    <property type="entry name" value="Histidine kinase-like ATPase, C-terminal domain"/>
    <property type="match status" value="1"/>
</dbReference>
<dbReference type="GO" id="GO:0005886">
    <property type="term" value="C:plasma membrane"/>
    <property type="evidence" value="ECO:0007669"/>
    <property type="project" value="UniProtKB-SubCell"/>
</dbReference>
<dbReference type="Gene3D" id="3.30.450.20">
    <property type="entry name" value="PAS domain"/>
    <property type="match status" value="2"/>
</dbReference>
<dbReference type="EC" id="2.7.13.3" evidence="3"/>
<dbReference type="InterPro" id="IPR036097">
    <property type="entry name" value="HisK_dim/P_sf"/>
</dbReference>
<dbReference type="PROSITE" id="PS50113">
    <property type="entry name" value="PAC"/>
    <property type="match status" value="1"/>
</dbReference>
<organism evidence="19 20">
    <name type="scientific">Granulicatella adiacens ATCC 49175</name>
    <dbReference type="NCBI Taxonomy" id="638301"/>
    <lineage>
        <taxon>Bacteria</taxon>
        <taxon>Bacillati</taxon>
        <taxon>Bacillota</taxon>
        <taxon>Bacilli</taxon>
        <taxon>Lactobacillales</taxon>
        <taxon>Carnobacteriaceae</taxon>
        <taxon>Granulicatella</taxon>
    </lineage>
</organism>
<dbReference type="Gene3D" id="1.10.287.130">
    <property type="match status" value="1"/>
</dbReference>
<evidence type="ECO:0000256" key="12">
    <source>
        <dbReference type="ARBA" id="ARBA00023012"/>
    </source>
</evidence>
<dbReference type="Pfam" id="PF23846">
    <property type="entry name" value="Cache_WalK"/>
    <property type="match status" value="1"/>
</dbReference>
<gene>
    <name evidence="19" type="primary">vicK</name>
    <name evidence="19" type="ORF">HMPREF0444_1547</name>
</gene>
<dbReference type="Pfam" id="PF00672">
    <property type="entry name" value="HAMP"/>
    <property type="match status" value="1"/>
</dbReference>
<dbReference type="FunFam" id="1.10.287.130:FF:000001">
    <property type="entry name" value="Two-component sensor histidine kinase"/>
    <property type="match status" value="1"/>
</dbReference>
<evidence type="ECO:0000256" key="3">
    <source>
        <dbReference type="ARBA" id="ARBA00012438"/>
    </source>
</evidence>
<dbReference type="PANTHER" id="PTHR45453">
    <property type="entry name" value="PHOSPHATE REGULON SENSOR PROTEIN PHOR"/>
    <property type="match status" value="1"/>
</dbReference>
<keyword evidence="9" id="KW-0418">Kinase</keyword>
<evidence type="ECO:0000256" key="7">
    <source>
        <dbReference type="ARBA" id="ARBA00022692"/>
    </source>
</evidence>
<evidence type="ECO:0000259" key="17">
    <source>
        <dbReference type="PROSITE" id="PS50113"/>
    </source>
</evidence>
<keyword evidence="13 14" id="KW-0472">Membrane</keyword>
<evidence type="ECO:0000256" key="8">
    <source>
        <dbReference type="ARBA" id="ARBA00022741"/>
    </source>
</evidence>
<evidence type="ECO:0000256" key="11">
    <source>
        <dbReference type="ARBA" id="ARBA00022989"/>
    </source>
</evidence>
<dbReference type="InterPro" id="IPR004358">
    <property type="entry name" value="Sig_transdc_His_kin-like_C"/>
</dbReference>
<dbReference type="PROSITE" id="PS50109">
    <property type="entry name" value="HIS_KIN"/>
    <property type="match status" value="1"/>
</dbReference>
<dbReference type="NCBIfam" id="NF033092">
    <property type="entry name" value="HK_WalK"/>
    <property type="match status" value="1"/>
</dbReference>
<evidence type="ECO:0000256" key="5">
    <source>
        <dbReference type="ARBA" id="ARBA00022553"/>
    </source>
</evidence>
<dbReference type="SMART" id="SM00304">
    <property type="entry name" value="HAMP"/>
    <property type="match status" value="1"/>
</dbReference>
<dbReference type="Pfam" id="PF00989">
    <property type="entry name" value="PAS"/>
    <property type="match status" value="1"/>
</dbReference>
<feature type="domain" description="HAMP" evidence="18">
    <location>
        <begin position="206"/>
        <end position="258"/>
    </location>
</feature>
<dbReference type="GO" id="GO:0016036">
    <property type="term" value="P:cellular response to phosphate starvation"/>
    <property type="evidence" value="ECO:0007669"/>
    <property type="project" value="TreeGrafter"/>
</dbReference>
<dbReference type="InterPro" id="IPR057640">
    <property type="entry name" value="Cache_WalK"/>
</dbReference>
<comment type="caution">
    <text evidence="19">The sequence shown here is derived from an EMBL/GenBank/DDBJ whole genome shotgun (WGS) entry which is preliminary data.</text>
</comment>
<evidence type="ECO:0000256" key="9">
    <source>
        <dbReference type="ARBA" id="ARBA00022777"/>
    </source>
</evidence>
<keyword evidence="5" id="KW-0597">Phosphoprotein</keyword>
<dbReference type="InterPro" id="IPR050351">
    <property type="entry name" value="BphY/WalK/GraS-like"/>
</dbReference>
<dbReference type="EMBL" id="ACKZ01000021">
    <property type="protein sequence ID" value="EEW36815.1"/>
    <property type="molecule type" value="Genomic_DNA"/>
</dbReference>
<dbReference type="Pfam" id="PF00512">
    <property type="entry name" value="HisKA"/>
    <property type="match status" value="1"/>
</dbReference>
<feature type="domain" description="Histidine kinase" evidence="15">
    <location>
        <begin position="385"/>
        <end position="608"/>
    </location>
</feature>
<evidence type="ECO:0000256" key="1">
    <source>
        <dbReference type="ARBA" id="ARBA00000085"/>
    </source>
</evidence>
<keyword evidence="10" id="KW-0067">ATP-binding</keyword>
<dbReference type="HOGENOM" id="CLU_000445_89_2_9"/>
<keyword evidence="4" id="KW-1003">Cell membrane</keyword>
<reference evidence="19 20" key="1">
    <citation type="submission" date="2009-08" db="EMBL/GenBank/DDBJ databases">
        <authorList>
            <person name="Muzny D."/>
            <person name="Qin X."/>
            <person name="Deng J."/>
            <person name="Jiang H."/>
            <person name="Liu Y."/>
            <person name="Qu J."/>
            <person name="Song X.-Z."/>
            <person name="Zhang L."/>
            <person name="Thornton R."/>
            <person name="Coyle M."/>
            <person name="Francisco L."/>
            <person name="Jackson L."/>
            <person name="Javaid M."/>
            <person name="Korchina V."/>
            <person name="Kovar C."/>
            <person name="Mata R."/>
            <person name="Mathew T."/>
            <person name="Ngo R."/>
            <person name="Nguyen L."/>
            <person name="Nguyen N."/>
            <person name="Okwuonu G."/>
            <person name="Ongeri F."/>
            <person name="Pham C."/>
            <person name="Simmons D."/>
            <person name="Wilczek-Boney K."/>
            <person name="Hale W."/>
            <person name="Jakkamsetti A."/>
            <person name="Pham P."/>
            <person name="Ruth R."/>
            <person name="San Lucas F."/>
            <person name="Warren J."/>
            <person name="Zhang J."/>
            <person name="Zhao Z."/>
            <person name="Zhou C."/>
            <person name="Zhu D."/>
            <person name="Lee S."/>
            <person name="Bess C."/>
            <person name="Blankenburg K."/>
            <person name="Forbes L."/>
            <person name="Fu Q."/>
            <person name="Gubbala S."/>
            <person name="Hirani K."/>
            <person name="Jayaseelan J.C."/>
            <person name="Lara F."/>
            <person name="Munidasa M."/>
            <person name="Palculict T."/>
            <person name="Patil S."/>
            <person name="Pu L.-L."/>
            <person name="Saada N."/>
            <person name="Tang L."/>
            <person name="Weissenberger G."/>
            <person name="Zhu Y."/>
            <person name="Hemphill L."/>
            <person name="Shang Y."/>
            <person name="Youmans B."/>
            <person name="Ayvaz T."/>
            <person name="Ross M."/>
            <person name="Santibanez J."/>
            <person name="Aqrawi P."/>
            <person name="Gross S."/>
            <person name="Joshi V."/>
            <person name="Fowler G."/>
            <person name="Nazareth L."/>
            <person name="Reid J."/>
            <person name="Worley K."/>
            <person name="Petrosino J."/>
            <person name="Highlander S."/>
            <person name="Gibbs R."/>
        </authorList>
    </citation>
    <scope>NUCLEOTIDE SEQUENCE [LARGE SCALE GENOMIC DNA]</scope>
    <source>
        <strain evidence="19 20">ATCC 49175</strain>
    </source>
</reference>
<dbReference type="InterPro" id="IPR003660">
    <property type="entry name" value="HAMP_dom"/>
</dbReference>
<evidence type="ECO:0000256" key="14">
    <source>
        <dbReference type="SAM" id="Phobius"/>
    </source>
</evidence>
<evidence type="ECO:0000256" key="2">
    <source>
        <dbReference type="ARBA" id="ARBA00004651"/>
    </source>
</evidence>
<dbReference type="AlphaFoldDB" id="C8NI02"/>
<dbReference type="InterPro" id="IPR000700">
    <property type="entry name" value="PAS-assoc_C"/>
</dbReference>
<proteinExistence type="predicted"/>
<dbReference type="Gene3D" id="1.10.8.500">
    <property type="entry name" value="HAMP domain in histidine kinase"/>
    <property type="match status" value="1"/>
</dbReference>
<dbReference type="InterPro" id="IPR049814">
    <property type="entry name" value="Resp_reg_WalK"/>
</dbReference>
<evidence type="ECO:0000256" key="10">
    <source>
        <dbReference type="ARBA" id="ARBA00022840"/>
    </source>
</evidence>
<evidence type="ECO:0000259" key="18">
    <source>
        <dbReference type="PROSITE" id="PS50885"/>
    </source>
</evidence>
<evidence type="ECO:0000256" key="13">
    <source>
        <dbReference type="ARBA" id="ARBA00023136"/>
    </source>
</evidence>
<keyword evidence="6 19" id="KW-0808">Transferase</keyword>
<dbReference type="SUPFAM" id="SSF55785">
    <property type="entry name" value="PYP-like sensor domain (PAS domain)"/>
    <property type="match status" value="1"/>
</dbReference>
<dbReference type="CDD" id="cd00082">
    <property type="entry name" value="HisKA"/>
    <property type="match status" value="1"/>
</dbReference>
<keyword evidence="7 14" id="KW-0812">Transmembrane</keyword>
<dbReference type="InterPro" id="IPR005467">
    <property type="entry name" value="His_kinase_dom"/>
</dbReference>
<evidence type="ECO:0000259" key="15">
    <source>
        <dbReference type="PROSITE" id="PS50109"/>
    </source>
</evidence>
<dbReference type="CDD" id="cd06225">
    <property type="entry name" value="HAMP"/>
    <property type="match status" value="1"/>
</dbReference>
<dbReference type="Proteomes" id="UP000005926">
    <property type="component" value="Unassembled WGS sequence"/>
</dbReference>
<sequence>MKKMKRFFRSIQFKIPMLFILLLMISLQLIVANFLTQLESQMISNFQEQIQLQVGFLKNNVQPILAKDTTDEAKSAEISQLLQDYPTGNSIVEIRIMDMQGYILGTTNQTQQSIVGTRSTEADVQHVVVSNTVYSYNYIDGDSRYWKYVSPIDPVSGVSGNPVGIISVTSNIESRYTQVKDIGIIFISSSIFIIILAIVITVMISQGITRPIAEMKQQTEQIAEGNYTGEVMIYGDDELGQLGQAINDLSVKIKEAQEGTEAERQRLDSVLRHMSDGVIATDRRGRIVIINAAALDVLNLRNERIIGTPLLEVLRLDHSVSFRDLLESQEERMITIEEDGEETIVQCEISVIQRESGFISGLVCVLTDVTEQEKIDRERRNFVSNVSHELRTPLTSIKSYTEALVDGAWENKEIAPEFLNVIETETDRMMRMITDLLNLSRMDQNRLELDKEFVNMNELVKHIVNRFDMVLQSDQYREKNYRILTDITQRNLWVEIDQDKMTQVLDNIINNAIKYSPDGGRIIVRLMETHTDLIVSVSDEGLGVPRKDIPHLFDRFYRVDKARSRAMGGSGLGLAISKEVVQLHGGKIWVNSIENKGSTFFISLPYVPFEEDGEWDEI</sequence>
<dbReference type="RefSeq" id="WP_005608168.1">
    <property type="nucleotide sequence ID" value="NZ_CP102283.1"/>
</dbReference>
<dbReference type="GeneID" id="78412286"/>
<dbReference type="GO" id="GO:0006355">
    <property type="term" value="P:regulation of DNA-templated transcription"/>
    <property type="evidence" value="ECO:0007669"/>
    <property type="project" value="InterPro"/>
</dbReference>
<dbReference type="GO" id="GO:0000155">
    <property type="term" value="F:phosphorelay sensor kinase activity"/>
    <property type="evidence" value="ECO:0007669"/>
    <property type="project" value="InterPro"/>
</dbReference>
<dbReference type="PRINTS" id="PR00344">
    <property type="entry name" value="BCTRLSENSOR"/>
</dbReference>
<dbReference type="InterPro" id="IPR013767">
    <property type="entry name" value="PAS_fold"/>
</dbReference>
<comment type="catalytic activity">
    <reaction evidence="1">
        <text>ATP + protein L-histidine = ADP + protein N-phospho-L-histidine.</text>
        <dbReference type="EC" id="2.7.13.3"/>
    </reaction>
</comment>
<evidence type="ECO:0000313" key="19">
    <source>
        <dbReference type="EMBL" id="EEW36815.1"/>
    </source>
</evidence>
<dbReference type="SMART" id="SM00388">
    <property type="entry name" value="HisKA"/>
    <property type="match status" value="1"/>
</dbReference>
<dbReference type="FunFam" id="3.30.565.10:FF:000006">
    <property type="entry name" value="Sensor histidine kinase WalK"/>
    <property type="match status" value="1"/>
</dbReference>
<evidence type="ECO:0000313" key="20">
    <source>
        <dbReference type="Proteomes" id="UP000005926"/>
    </source>
</evidence>
<dbReference type="GO" id="GO:0004721">
    <property type="term" value="F:phosphoprotein phosphatase activity"/>
    <property type="evidence" value="ECO:0007669"/>
    <property type="project" value="TreeGrafter"/>
</dbReference>
<dbReference type="SUPFAM" id="SSF103190">
    <property type="entry name" value="Sensory domain-like"/>
    <property type="match status" value="1"/>
</dbReference>
<name>C8NI02_9LACT</name>